<protein>
    <submittedName>
        <fullName evidence="1">Uncharacterized protein</fullName>
    </submittedName>
</protein>
<organism evidence="1 2">
    <name type="scientific">Datura stramonium</name>
    <name type="common">Jimsonweed</name>
    <name type="synonym">Common thornapple</name>
    <dbReference type="NCBI Taxonomy" id="4076"/>
    <lineage>
        <taxon>Eukaryota</taxon>
        <taxon>Viridiplantae</taxon>
        <taxon>Streptophyta</taxon>
        <taxon>Embryophyta</taxon>
        <taxon>Tracheophyta</taxon>
        <taxon>Spermatophyta</taxon>
        <taxon>Magnoliopsida</taxon>
        <taxon>eudicotyledons</taxon>
        <taxon>Gunneridae</taxon>
        <taxon>Pentapetalae</taxon>
        <taxon>asterids</taxon>
        <taxon>lamiids</taxon>
        <taxon>Solanales</taxon>
        <taxon>Solanaceae</taxon>
        <taxon>Solanoideae</taxon>
        <taxon>Datureae</taxon>
        <taxon>Datura</taxon>
    </lineage>
</organism>
<reference evidence="1 2" key="1">
    <citation type="journal article" date="2021" name="BMC Genomics">
        <title>Datura genome reveals duplications of psychoactive alkaloid biosynthetic genes and high mutation rate following tissue culture.</title>
        <authorList>
            <person name="Rajewski A."/>
            <person name="Carter-House D."/>
            <person name="Stajich J."/>
            <person name="Litt A."/>
        </authorList>
    </citation>
    <scope>NUCLEOTIDE SEQUENCE [LARGE SCALE GENOMIC DNA]</scope>
    <source>
        <strain evidence="1">AR-01</strain>
    </source>
</reference>
<sequence>MLRNCVEMSSMCLYPGWNNAQSVDTSSQGSNESIPPYMESTLEMMVEKVLATEEGVHDLWNKLMDLTTTIQTHDVNIQHFEEPMNELTSHMEAQTTENNTSLMQDIVENDIFEWEIDEEDVGELIFDVFLKG</sequence>
<dbReference type="EMBL" id="JACEIK010002408">
    <property type="protein sequence ID" value="MCD9560987.1"/>
    <property type="molecule type" value="Genomic_DNA"/>
</dbReference>
<accession>A0ABS8US13</accession>
<keyword evidence="2" id="KW-1185">Reference proteome</keyword>
<evidence type="ECO:0000313" key="2">
    <source>
        <dbReference type="Proteomes" id="UP000823775"/>
    </source>
</evidence>
<dbReference type="Proteomes" id="UP000823775">
    <property type="component" value="Unassembled WGS sequence"/>
</dbReference>
<name>A0ABS8US13_DATST</name>
<proteinExistence type="predicted"/>
<gene>
    <name evidence="1" type="ORF">HAX54_019854</name>
</gene>
<evidence type="ECO:0000313" key="1">
    <source>
        <dbReference type="EMBL" id="MCD9560987.1"/>
    </source>
</evidence>
<comment type="caution">
    <text evidence="1">The sequence shown here is derived from an EMBL/GenBank/DDBJ whole genome shotgun (WGS) entry which is preliminary data.</text>
</comment>